<dbReference type="HOGENOM" id="CLU_097817_0_0_0"/>
<dbReference type="STRING" id="454171.CP488_00522"/>
<reference evidence="3" key="1">
    <citation type="submission" date="2013-03" db="EMBL/GenBank/DDBJ databases">
        <title>Genome sequence of Chthonomonas calidirosea, the first sequenced genome from the Armatimonadetes phylum (formally candidate division OP10).</title>
        <authorList>
            <person name="Lee K.C.Y."/>
            <person name="Morgan X.C."/>
            <person name="Dunfield P.F."/>
            <person name="Tamas I."/>
            <person name="Houghton K.M."/>
            <person name="Vyssotski M."/>
            <person name="Ryan J.L.J."/>
            <person name="Lagutin K."/>
            <person name="McDonald I.R."/>
            <person name="Stott M.B."/>
        </authorList>
    </citation>
    <scope>NUCLEOTIDE SEQUENCE [LARGE SCALE GENOMIC DNA]</scope>
    <source>
        <strain evidence="3">DSM 23976 / ICMP 18418 / T49</strain>
    </source>
</reference>
<dbReference type="Pfam" id="PF01553">
    <property type="entry name" value="Acyltransferase"/>
    <property type="match status" value="1"/>
</dbReference>
<dbReference type="CDD" id="cd06551">
    <property type="entry name" value="LPLAT"/>
    <property type="match status" value="1"/>
</dbReference>
<organism evidence="2 3">
    <name type="scientific">Chthonomonas calidirosea (strain DSM 23976 / ICMP 18418 / T49)</name>
    <dbReference type="NCBI Taxonomy" id="1303518"/>
    <lineage>
        <taxon>Bacteria</taxon>
        <taxon>Bacillati</taxon>
        <taxon>Armatimonadota</taxon>
        <taxon>Chthonomonadia</taxon>
        <taxon>Chthonomonadales</taxon>
        <taxon>Chthonomonadaceae</taxon>
        <taxon>Chthonomonas</taxon>
    </lineage>
</organism>
<dbReference type="EMBL" id="HF951689">
    <property type="protein sequence ID" value="CCW34457.1"/>
    <property type="molecule type" value="Genomic_DNA"/>
</dbReference>
<evidence type="ECO:0000313" key="2">
    <source>
        <dbReference type="EMBL" id="CCW34457.1"/>
    </source>
</evidence>
<evidence type="ECO:0000313" key="3">
    <source>
        <dbReference type="Proteomes" id="UP000014227"/>
    </source>
</evidence>
<dbReference type="InParanoid" id="S0EVQ2"/>
<accession>S0EVQ2</accession>
<proteinExistence type="predicted"/>
<dbReference type="Proteomes" id="UP000014227">
    <property type="component" value="Chromosome I"/>
</dbReference>
<keyword evidence="2" id="KW-0808">Transferase</keyword>
<dbReference type="PATRIC" id="fig|1303518.3.peg.635"/>
<feature type="domain" description="Phospholipid/glycerol acyltransferase" evidence="1">
    <location>
        <begin position="33"/>
        <end position="151"/>
    </location>
</feature>
<keyword evidence="3" id="KW-1185">Reference proteome</keyword>
<dbReference type="SMART" id="SM00563">
    <property type="entry name" value="PlsC"/>
    <property type="match status" value="1"/>
</dbReference>
<evidence type="ECO:0000259" key="1">
    <source>
        <dbReference type="SMART" id="SM00563"/>
    </source>
</evidence>
<keyword evidence="2" id="KW-0012">Acyltransferase</keyword>
<dbReference type="eggNOG" id="COG0204">
    <property type="taxonomic scope" value="Bacteria"/>
</dbReference>
<dbReference type="InterPro" id="IPR002123">
    <property type="entry name" value="Plipid/glycerol_acylTrfase"/>
</dbReference>
<gene>
    <name evidence="2" type="ORF">CCALI_00631</name>
</gene>
<dbReference type="GO" id="GO:0016746">
    <property type="term" value="F:acyltransferase activity"/>
    <property type="evidence" value="ECO:0007669"/>
    <property type="project" value="UniProtKB-KW"/>
</dbReference>
<sequence>MRYYVPRYLKRHFHTLYLYGDAPRIPLDDSIPLIVCLNHSSWWDLFVPAFVEHRLFHHDVYTVMDAQQLQRYALFSKMGVLGVDRTSLQGIKAFLDTVEHLLKDQPRSLWLTPQGEMVSNYQRPIQFQPGLAHIAMRLQRFHLLLVAVHYELWTERLPEAFVHFSEPAFVDASEPAWNPRMFLRQQEVRLQGLLDSLLIAVQRRDTTCFQPLLRGASGTAPLYDALRALRARWQHRPFFQEHGAVATPSWRRRKGKSTNDEEF</sequence>
<dbReference type="KEGG" id="ccz:CCALI_00631"/>
<name>S0EVQ2_CHTCT</name>
<protein>
    <submittedName>
        <fullName evidence="2">1-acyl-sn-glycerol-3-phosphate acyltransferase</fullName>
    </submittedName>
</protein>
<dbReference type="AlphaFoldDB" id="S0EVQ2"/>